<keyword evidence="1" id="KW-0472">Membrane</keyword>
<dbReference type="AlphaFoldDB" id="A0A2S9JA81"/>
<feature type="transmembrane region" description="Helical" evidence="1">
    <location>
        <begin position="69"/>
        <end position="91"/>
    </location>
</feature>
<keyword evidence="3" id="KW-1185">Reference proteome</keyword>
<evidence type="ECO:0000313" key="3">
    <source>
        <dbReference type="Proteomes" id="UP000238563"/>
    </source>
</evidence>
<feature type="transmembrane region" description="Helical" evidence="1">
    <location>
        <begin position="190"/>
        <end position="214"/>
    </location>
</feature>
<keyword evidence="1" id="KW-0812">Transmembrane</keyword>
<evidence type="ECO:0000313" key="2">
    <source>
        <dbReference type="EMBL" id="PRD49698.1"/>
    </source>
</evidence>
<organism evidence="2 3">
    <name type="scientific">Phyllobacterium myrsinacearum</name>
    <dbReference type="NCBI Taxonomy" id="28101"/>
    <lineage>
        <taxon>Bacteria</taxon>
        <taxon>Pseudomonadati</taxon>
        <taxon>Pseudomonadota</taxon>
        <taxon>Alphaproteobacteria</taxon>
        <taxon>Hyphomicrobiales</taxon>
        <taxon>Phyllobacteriaceae</taxon>
        <taxon>Phyllobacterium</taxon>
    </lineage>
</organism>
<protein>
    <submittedName>
        <fullName evidence="2">DUF1345 domain-containing protein</fullName>
    </submittedName>
</protein>
<proteinExistence type="predicted"/>
<gene>
    <name evidence="2" type="ORF">C5750_25085</name>
</gene>
<accession>A0A2S9JA81</accession>
<dbReference type="OrthoDB" id="64737at2"/>
<dbReference type="InterPro" id="IPR009781">
    <property type="entry name" value="DUF1345"/>
</dbReference>
<name>A0A2S9JA81_9HYPH</name>
<dbReference type="Proteomes" id="UP000238563">
    <property type="component" value="Unassembled WGS sequence"/>
</dbReference>
<sequence length="216" mass="23489">MLRRHNPFYIAAIAGLAALALALMFYPHLAYVLGANTFFIVYLILTAFKIRRLTADFLRKNAARSDEPMAIIFAVTLGTVVVAVGSLFVLINSGKNPQLINLVPALAAVPLGWATIHAMAAIHYAHLYWQPDETVEGTKDKPRKHVGGLDFPGEKEPGGIEFLYFSFVIGMTAQTSDTAVTSTEMRRVNLLHAIVSFFFNTVLVAAAVNVAVALGQ</sequence>
<dbReference type="Pfam" id="PF07077">
    <property type="entry name" value="DUF1345"/>
    <property type="match status" value="1"/>
</dbReference>
<feature type="transmembrane region" description="Helical" evidence="1">
    <location>
        <begin position="7"/>
        <end position="25"/>
    </location>
</feature>
<dbReference type="RefSeq" id="WP_105737962.1">
    <property type="nucleotide sequence ID" value="NZ_PVBT01000010.1"/>
</dbReference>
<feature type="transmembrane region" description="Helical" evidence="1">
    <location>
        <begin position="31"/>
        <end position="48"/>
    </location>
</feature>
<reference evidence="2 3" key="1">
    <citation type="submission" date="2018-02" db="EMBL/GenBank/DDBJ databases">
        <title>The draft genome of Phyllobacterium myrsinacearum DSM5892.</title>
        <authorList>
            <person name="Li L."/>
            <person name="Liu L."/>
            <person name="Zhang X."/>
            <person name="Wang T."/>
        </authorList>
    </citation>
    <scope>NUCLEOTIDE SEQUENCE [LARGE SCALE GENOMIC DNA]</scope>
    <source>
        <strain evidence="2 3">DSM 5892</strain>
    </source>
</reference>
<dbReference type="EMBL" id="PVBT01000010">
    <property type="protein sequence ID" value="PRD49698.1"/>
    <property type="molecule type" value="Genomic_DNA"/>
</dbReference>
<comment type="caution">
    <text evidence="2">The sequence shown here is derived from an EMBL/GenBank/DDBJ whole genome shotgun (WGS) entry which is preliminary data.</text>
</comment>
<keyword evidence="1" id="KW-1133">Transmembrane helix</keyword>
<feature type="transmembrane region" description="Helical" evidence="1">
    <location>
        <begin position="103"/>
        <end position="122"/>
    </location>
</feature>
<evidence type="ECO:0000256" key="1">
    <source>
        <dbReference type="SAM" id="Phobius"/>
    </source>
</evidence>